<evidence type="ECO:0000256" key="5">
    <source>
        <dbReference type="ARBA" id="ARBA00023163"/>
    </source>
</evidence>
<evidence type="ECO:0000256" key="6">
    <source>
        <dbReference type="ARBA" id="ARBA00023242"/>
    </source>
</evidence>
<dbReference type="SMART" id="SM00338">
    <property type="entry name" value="BRLZ"/>
    <property type="match status" value="1"/>
</dbReference>
<dbReference type="PROSITE" id="PS50217">
    <property type="entry name" value="BZIP"/>
    <property type="match status" value="1"/>
</dbReference>
<evidence type="ECO:0000256" key="3">
    <source>
        <dbReference type="ARBA" id="ARBA00023015"/>
    </source>
</evidence>
<dbReference type="Proteomes" id="UP000298652">
    <property type="component" value="Chromosome 2"/>
</dbReference>
<dbReference type="GO" id="GO:0005634">
    <property type="term" value="C:nucleus"/>
    <property type="evidence" value="ECO:0007669"/>
    <property type="project" value="UniProtKB-SubCell"/>
</dbReference>
<keyword evidence="5" id="KW-0804">Transcription</keyword>
<evidence type="ECO:0000256" key="1">
    <source>
        <dbReference type="ARBA" id="ARBA00004123"/>
    </source>
</evidence>
<proteinExistence type="predicted"/>
<feature type="region of interest" description="Disordered" evidence="8">
    <location>
        <begin position="1"/>
        <end position="26"/>
    </location>
</feature>
<evidence type="ECO:0000313" key="10">
    <source>
        <dbReference type="EMBL" id="TKW34365.1"/>
    </source>
</evidence>
<accession>A0A4U6VYR9</accession>
<protein>
    <recommendedName>
        <fullName evidence="9">BZIP domain-containing protein</fullName>
    </recommendedName>
</protein>
<organism evidence="10 11">
    <name type="scientific">Setaria viridis</name>
    <name type="common">Green bristlegrass</name>
    <name type="synonym">Setaria italica subsp. viridis</name>
    <dbReference type="NCBI Taxonomy" id="4556"/>
    <lineage>
        <taxon>Eukaryota</taxon>
        <taxon>Viridiplantae</taxon>
        <taxon>Streptophyta</taxon>
        <taxon>Embryophyta</taxon>
        <taxon>Tracheophyta</taxon>
        <taxon>Spermatophyta</taxon>
        <taxon>Magnoliopsida</taxon>
        <taxon>Liliopsida</taxon>
        <taxon>Poales</taxon>
        <taxon>Poaceae</taxon>
        <taxon>PACMAD clade</taxon>
        <taxon>Panicoideae</taxon>
        <taxon>Panicodae</taxon>
        <taxon>Paniceae</taxon>
        <taxon>Cenchrinae</taxon>
        <taxon>Setaria</taxon>
    </lineage>
</organism>
<evidence type="ECO:0000256" key="4">
    <source>
        <dbReference type="ARBA" id="ARBA00023125"/>
    </source>
</evidence>
<evidence type="ECO:0000313" key="11">
    <source>
        <dbReference type="Proteomes" id="UP000298652"/>
    </source>
</evidence>
<evidence type="ECO:0000256" key="8">
    <source>
        <dbReference type="SAM" id="MobiDB-lite"/>
    </source>
</evidence>
<dbReference type="GO" id="GO:0003700">
    <property type="term" value="F:DNA-binding transcription factor activity"/>
    <property type="evidence" value="ECO:0007669"/>
    <property type="project" value="InterPro"/>
</dbReference>
<dbReference type="PANTHER" id="PTHR22952:SF355">
    <property type="entry name" value="OS09G0540800 PROTEIN"/>
    <property type="match status" value="1"/>
</dbReference>
<dbReference type="GO" id="GO:0003677">
    <property type="term" value="F:DNA binding"/>
    <property type="evidence" value="ECO:0007669"/>
    <property type="project" value="UniProtKB-KW"/>
</dbReference>
<dbReference type="SUPFAM" id="SSF57959">
    <property type="entry name" value="Leucine zipper domain"/>
    <property type="match status" value="1"/>
</dbReference>
<keyword evidence="3" id="KW-0805">Transcription regulation</keyword>
<dbReference type="OMA" id="EMCVGPG"/>
<keyword evidence="7" id="KW-0175">Coiled coil</keyword>
<dbReference type="Gene3D" id="1.20.5.170">
    <property type="match status" value="1"/>
</dbReference>
<name>A0A4U6VYR9_SETVI</name>
<evidence type="ECO:0000256" key="7">
    <source>
        <dbReference type="SAM" id="Coils"/>
    </source>
</evidence>
<dbReference type="InterPro" id="IPR004827">
    <property type="entry name" value="bZIP"/>
</dbReference>
<dbReference type="CDD" id="cd14707">
    <property type="entry name" value="bZIP_plant_BZIP46"/>
    <property type="match status" value="1"/>
</dbReference>
<dbReference type="AlphaFoldDB" id="A0A4U6VYR9"/>
<sequence length="216" mass="22443">MAAMDLEDDEDIWGNTASSPSASPTPLTTAVVAPCGAFISTQLSLNSRLQLLSTTAAAGGSSPPHSVGAGIFAADGLRHHVGLGDGGGGGFRNAPASPAPFFSAYGLDAGGGVAPIDAGAARSALEDEMCVGPGTAWAGAGVGGSDRRKKRMIKNRESAARSRARKQAYVRELEREVQLLQQENESLRVKYEQLRVSVEVPVPVKKTLQRMPSAPF</sequence>
<dbReference type="InterPro" id="IPR043452">
    <property type="entry name" value="BZIP46-like"/>
</dbReference>
<evidence type="ECO:0000256" key="2">
    <source>
        <dbReference type="ARBA" id="ARBA00022682"/>
    </source>
</evidence>
<dbReference type="Gramene" id="TKW34365">
    <property type="protein sequence ID" value="TKW34365"/>
    <property type="gene ID" value="SEVIR_2G302300v2"/>
</dbReference>
<evidence type="ECO:0000259" key="9">
    <source>
        <dbReference type="PROSITE" id="PS50217"/>
    </source>
</evidence>
<dbReference type="Pfam" id="PF00170">
    <property type="entry name" value="bZIP_1"/>
    <property type="match status" value="1"/>
</dbReference>
<dbReference type="EMBL" id="CM016553">
    <property type="protein sequence ID" value="TKW34365.1"/>
    <property type="molecule type" value="Genomic_DNA"/>
</dbReference>
<dbReference type="PANTHER" id="PTHR22952">
    <property type="entry name" value="CAMP-RESPONSE ELEMENT BINDING PROTEIN-RELATED"/>
    <property type="match status" value="1"/>
</dbReference>
<feature type="domain" description="BZIP" evidence="9">
    <location>
        <begin position="145"/>
        <end position="195"/>
    </location>
</feature>
<keyword evidence="11" id="KW-1185">Reference proteome</keyword>
<keyword evidence="2" id="KW-0938">Abscisic acid signaling pathway</keyword>
<feature type="compositionally biased region" description="Acidic residues" evidence="8">
    <location>
        <begin position="1"/>
        <end position="12"/>
    </location>
</feature>
<gene>
    <name evidence="10" type="ORF">SEVIR_2G302300v2</name>
</gene>
<dbReference type="InterPro" id="IPR046347">
    <property type="entry name" value="bZIP_sf"/>
</dbReference>
<feature type="coiled-coil region" evidence="7">
    <location>
        <begin position="163"/>
        <end position="197"/>
    </location>
</feature>
<dbReference type="GO" id="GO:0009738">
    <property type="term" value="P:abscisic acid-activated signaling pathway"/>
    <property type="evidence" value="ECO:0007669"/>
    <property type="project" value="UniProtKB-KW"/>
</dbReference>
<dbReference type="PROSITE" id="PS00036">
    <property type="entry name" value="BZIP_BASIC"/>
    <property type="match status" value="1"/>
</dbReference>
<dbReference type="GO" id="GO:0045893">
    <property type="term" value="P:positive regulation of DNA-templated transcription"/>
    <property type="evidence" value="ECO:0007669"/>
    <property type="project" value="InterPro"/>
</dbReference>
<comment type="subcellular location">
    <subcellularLocation>
        <location evidence="1">Nucleus</location>
    </subcellularLocation>
</comment>
<keyword evidence="4" id="KW-0238">DNA-binding</keyword>
<keyword evidence="6" id="KW-0539">Nucleus</keyword>
<reference evidence="10" key="1">
    <citation type="submission" date="2019-03" db="EMBL/GenBank/DDBJ databases">
        <title>WGS assembly of Setaria viridis.</title>
        <authorList>
            <person name="Huang P."/>
            <person name="Jenkins J."/>
            <person name="Grimwood J."/>
            <person name="Barry K."/>
            <person name="Healey A."/>
            <person name="Mamidi S."/>
            <person name="Sreedasyam A."/>
            <person name="Shu S."/>
            <person name="Feldman M."/>
            <person name="Wu J."/>
            <person name="Yu Y."/>
            <person name="Chen C."/>
            <person name="Johnson J."/>
            <person name="Rokhsar D."/>
            <person name="Baxter I."/>
            <person name="Schmutz J."/>
            <person name="Brutnell T."/>
            <person name="Kellogg E."/>
        </authorList>
    </citation>
    <scope>NUCLEOTIDE SEQUENCE [LARGE SCALE GENOMIC DNA]</scope>
</reference>
<feature type="compositionally biased region" description="Low complexity" evidence="8">
    <location>
        <begin position="16"/>
        <end position="26"/>
    </location>
</feature>